<feature type="transmembrane region" description="Helical" evidence="6">
    <location>
        <begin position="23"/>
        <end position="42"/>
    </location>
</feature>
<gene>
    <name evidence="8" type="ORF">CCON33237_1411</name>
</gene>
<evidence type="ECO:0000256" key="5">
    <source>
        <dbReference type="ARBA" id="ARBA00023136"/>
    </source>
</evidence>
<proteinExistence type="predicted"/>
<protein>
    <submittedName>
        <fullName evidence="8">Putative RDD domain protein</fullName>
    </submittedName>
</protein>
<name>A0A0M5MEK7_9BACT</name>
<keyword evidence="2" id="KW-1003">Cell membrane</keyword>
<sequence>MSMQIVEKLEKEEISLAPFSKRVLAYSIDECIVSFLFLIIYWDAFLSVMSYDEARNLTLNFFWQIVALKIIYHTFFVWYYGASLGQMLTKTMCINVEILDRPNFISSLVRAIFRLVSEACFYLGFAWAFANPARQTWQDKIAKTVVINA</sequence>
<dbReference type="AlphaFoldDB" id="A0A0M5MEK7"/>
<evidence type="ECO:0000259" key="7">
    <source>
        <dbReference type="Pfam" id="PF06271"/>
    </source>
</evidence>
<dbReference type="Pfam" id="PF06271">
    <property type="entry name" value="RDD"/>
    <property type="match status" value="1"/>
</dbReference>
<evidence type="ECO:0000313" key="8">
    <source>
        <dbReference type="EMBL" id="ALF48063.1"/>
    </source>
</evidence>
<dbReference type="PANTHER" id="PTHR36115:SF4">
    <property type="entry name" value="MEMBRANE PROTEIN"/>
    <property type="match status" value="1"/>
</dbReference>
<reference evidence="9" key="1">
    <citation type="submission" date="2015-08" db="EMBL/GenBank/DDBJ databases">
        <title>Comparative genomics of the Campylobacter concisus group.</title>
        <authorList>
            <person name="Miller W.G."/>
            <person name="Yee E."/>
            <person name="Chapman M.H."/>
            <person name="Huynh S."/>
            <person name="Bono J.L."/>
            <person name="On S.L.W."/>
            <person name="St Leger J."/>
            <person name="Foster G."/>
            <person name="Parker C.T."/>
        </authorList>
    </citation>
    <scope>NUCLEOTIDE SEQUENCE [LARGE SCALE GENOMIC DNA]</scope>
    <source>
        <strain evidence="9">ATCC 33237</strain>
    </source>
</reference>
<dbReference type="InterPro" id="IPR010432">
    <property type="entry name" value="RDD"/>
</dbReference>
<evidence type="ECO:0000313" key="9">
    <source>
        <dbReference type="Proteomes" id="UP000066049"/>
    </source>
</evidence>
<accession>A0A0M5MEK7</accession>
<keyword evidence="3 6" id="KW-0812">Transmembrane</keyword>
<dbReference type="Proteomes" id="UP000066049">
    <property type="component" value="Chromosome"/>
</dbReference>
<dbReference type="EMBL" id="CP012541">
    <property type="protein sequence ID" value="ALF48063.1"/>
    <property type="molecule type" value="Genomic_DNA"/>
</dbReference>
<feature type="domain" description="RDD" evidence="7">
    <location>
        <begin position="17"/>
        <end position="143"/>
    </location>
</feature>
<dbReference type="GeneID" id="28663091"/>
<feature type="transmembrane region" description="Helical" evidence="6">
    <location>
        <begin position="62"/>
        <end position="82"/>
    </location>
</feature>
<evidence type="ECO:0000256" key="4">
    <source>
        <dbReference type="ARBA" id="ARBA00022989"/>
    </source>
</evidence>
<dbReference type="PATRIC" id="fig|199.248.peg.1457"/>
<keyword evidence="4 6" id="KW-1133">Transmembrane helix</keyword>
<dbReference type="RefSeq" id="WP_054197002.1">
    <property type="nucleotide sequence ID" value="NZ_CABMKQ010000042.1"/>
</dbReference>
<dbReference type="InterPro" id="IPR051791">
    <property type="entry name" value="Pra-immunoreactive"/>
</dbReference>
<organism evidence="8 9">
    <name type="scientific">Campylobacter concisus</name>
    <dbReference type="NCBI Taxonomy" id="199"/>
    <lineage>
        <taxon>Bacteria</taxon>
        <taxon>Pseudomonadati</taxon>
        <taxon>Campylobacterota</taxon>
        <taxon>Epsilonproteobacteria</taxon>
        <taxon>Campylobacterales</taxon>
        <taxon>Campylobacteraceae</taxon>
        <taxon>Campylobacter</taxon>
    </lineage>
</organism>
<evidence type="ECO:0000256" key="1">
    <source>
        <dbReference type="ARBA" id="ARBA00004651"/>
    </source>
</evidence>
<dbReference type="PANTHER" id="PTHR36115">
    <property type="entry name" value="PROLINE-RICH ANTIGEN HOMOLOG-RELATED"/>
    <property type="match status" value="1"/>
</dbReference>
<evidence type="ECO:0000256" key="3">
    <source>
        <dbReference type="ARBA" id="ARBA00022692"/>
    </source>
</evidence>
<evidence type="ECO:0000256" key="2">
    <source>
        <dbReference type="ARBA" id="ARBA00022475"/>
    </source>
</evidence>
<comment type="subcellular location">
    <subcellularLocation>
        <location evidence="1">Cell membrane</location>
        <topology evidence="1">Multi-pass membrane protein</topology>
    </subcellularLocation>
</comment>
<dbReference type="GO" id="GO:0005886">
    <property type="term" value="C:plasma membrane"/>
    <property type="evidence" value="ECO:0007669"/>
    <property type="project" value="UniProtKB-SubCell"/>
</dbReference>
<evidence type="ECO:0000256" key="6">
    <source>
        <dbReference type="SAM" id="Phobius"/>
    </source>
</evidence>
<keyword evidence="5 6" id="KW-0472">Membrane</keyword>
<dbReference type="KEGG" id="ccoc:CCON33237_1411"/>